<keyword evidence="2" id="KW-1185">Reference proteome</keyword>
<comment type="caution">
    <text evidence="1">The sequence shown here is derived from an EMBL/GenBank/DDBJ whole genome shotgun (WGS) entry which is preliminary data.</text>
</comment>
<organism evidence="1 2">
    <name type="scientific">Trifolium medium</name>
    <dbReference type="NCBI Taxonomy" id="97028"/>
    <lineage>
        <taxon>Eukaryota</taxon>
        <taxon>Viridiplantae</taxon>
        <taxon>Streptophyta</taxon>
        <taxon>Embryophyta</taxon>
        <taxon>Tracheophyta</taxon>
        <taxon>Spermatophyta</taxon>
        <taxon>Magnoliopsida</taxon>
        <taxon>eudicotyledons</taxon>
        <taxon>Gunneridae</taxon>
        <taxon>Pentapetalae</taxon>
        <taxon>rosids</taxon>
        <taxon>fabids</taxon>
        <taxon>Fabales</taxon>
        <taxon>Fabaceae</taxon>
        <taxon>Papilionoideae</taxon>
        <taxon>50 kb inversion clade</taxon>
        <taxon>NPAAA clade</taxon>
        <taxon>Hologalegina</taxon>
        <taxon>IRL clade</taxon>
        <taxon>Trifolieae</taxon>
        <taxon>Trifolium</taxon>
    </lineage>
</organism>
<proteinExistence type="predicted"/>
<dbReference type="AlphaFoldDB" id="A0A392SSM9"/>
<accession>A0A392SSM9</accession>
<feature type="non-terminal residue" evidence="1">
    <location>
        <position position="21"/>
    </location>
</feature>
<name>A0A392SSM9_9FABA</name>
<sequence>MGGCVRSEMGVVATAALDLSR</sequence>
<protein>
    <submittedName>
        <fullName evidence="1">Uncharacterized protein</fullName>
    </submittedName>
</protein>
<dbReference type="Proteomes" id="UP000265520">
    <property type="component" value="Unassembled WGS sequence"/>
</dbReference>
<reference evidence="1 2" key="1">
    <citation type="journal article" date="2018" name="Front. Plant Sci.">
        <title>Red Clover (Trifolium pratense) and Zigzag Clover (T. medium) - A Picture of Genomic Similarities and Differences.</title>
        <authorList>
            <person name="Dluhosova J."/>
            <person name="Istvanek J."/>
            <person name="Nedelnik J."/>
            <person name="Repkova J."/>
        </authorList>
    </citation>
    <scope>NUCLEOTIDE SEQUENCE [LARGE SCALE GENOMIC DNA]</scope>
    <source>
        <strain evidence="2">cv. 10/8</strain>
        <tissue evidence="1">Leaf</tissue>
    </source>
</reference>
<evidence type="ECO:0000313" key="1">
    <source>
        <dbReference type="EMBL" id="MCI51659.1"/>
    </source>
</evidence>
<evidence type="ECO:0000313" key="2">
    <source>
        <dbReference type="Proteomes" id="UP000265520"/>
    </source>
</evidence>
<dbReference type="EMBL" id="LXQA010435339">
    <property type="protein sequence ID" value="MCI51659.1"/>
    <property type="molecule type" value="Genomic_DNA"/>
</dbReference>